<dbReference type="EMBL" id="GGEC01048652">
    <property type="protein sequence ID" value="MBX29136.1"/>
    <property type="molecule type" value="Transcribed_RNA"/>
</dbReference>
<sequence length="113" mass="12583">MVCVCLQHLKPIVEIPSAALEETQQCQLSQASSLLQTQWAWITASFQWPLTILKALGDVEFLQIQELLQVSTLASQVELLVQQYAHGIPSPIPSHLQVPILPQQQQQASCNLQ</sequence>
<protein>
    <submittedName>
        <fullName evidence="1">Cinnamoyl-CoA hydratase-dehydrogenase</fullName>
    </submittedName>
</protein>
<name>A0A2P2MFW0_RHIMU</name>
<reference evidence="1" key="1">
    <citation type="submission" date="2018-02" db="EMBL/GenBank/DDBJ databases">
        <title>Rhizophora mucronata_Transcriptome.</title>
        <authorList>
            <person name="Meera S.P."/>
            <person name="Sreeshan A."/>
            <person name="Augustine A."/>
        </authorList>
    </citation>
    <scope>NUCLEOTIDE SEQUENCE</scope>
    <source>
        <tissue evidence="1">Leaf</tissue>
    </source>
</reference>
<proteinExistence type="predicted"/>
<dbReference type="EMBL" id="GGEC01048646">
    <property type="protein sequence ID" value="MBX29130.1"/>
    <property type="molecule type" value="Transcribed_RNA"/>
</dbReference>
<evidence type="ECO:0000313" key="1">
    <source>
        <dbReference type="EMBL" id="MBX29136.1"/>
    </source>
</evidence>
<accession>A0A2P2MFW0</accession>
<organism evidence="1">
    <name type="scientific">Rhizophora mucronata</name>
    <name type="common">Asiatic mangrove</name>
    <dbReference type="NCBI Taxonomy" id="61149"/>
    <lineage>
        <taxon>Eukaryota</taxon>
        <taxon>Viridiplantae</taxon>
        <taxon>Streptophyta</taxon>
        <taxon>Embryophyta</taxon>
        <taxon>Tracheophyta</taxon>
        <taxon>Spermatophyta</taxon>
        <taxon>Magnoliopsida</taxon>
        <taxon>eudicotyledons</taxon>
        <taxon>Gunneridae</taxon>
        <taxon>Pentapetalae</taxon>
        <taxon>rosids</taxon>
        <taxon>fabids</taxon>
        <taxon>Malpighiales</taxon>
        <taxon>Rhizophoraceae</taxon>
        <taxon>Rhizophora</taxon>
    </lineage>
</organism>
<dbReference type="AlphaFoldDB" id="A0A2P2MFW0"/>